<dbReference type="Proteomes" id="UP000062255">
    <property type="component" value="Chromosome"/>
</dbReference>
<dbReference type="PATRIC" id="fig|134601.6.peg.435"/>
<dbReference type="InterPro" id="IPR037401">
    <property type="entry name" value="SnoaL-like"/>
</dbReference>
<evidence type="ECO:0000313" key="3">
    <source>
        <dbReference type="Proteomes" id="UP000062255"/>
    </source>
</evidence>
<feature type="domain" description="SnoaL-like" evidence="1">
    <location>
        <begin position="11"/>
        <end position="103"/>
    </location>
</feature>
<name>A0A0K0X089_MYCGD</name>
<sequence>MTENVVPAGLTALLDALHDHDAERASQHLADDIVLKSPIFADPFTGRGPATAVITHLLKAVDDFDHTDVFGGPDTFAVVLKLRAGDTEVEGVDIVHVNADGKIDAMTVQWRPLPAIVAVQNRLAPAVGVPVLTLTEAH</sequence>
<dbReference type="AlphaFoldDB" id="A0A0K0X089"/>
<accession>A0A0K0X089</accession>
<gene>
    <name evidence="2" type="ORF">AFA91_02100</name>
</gene>
<dbReference type="RefSeq" id="WP_049743270.1">
    <property type="nucleotide sequence ID" value="NZ_CP012150.1"/>
</dbReference>
<dbReference type="EMBL" id="CP012150">
    <property type="protein sequence ID" value="AKS30861.1"/>
    <property type="molecule type" value="Genomic_DNA"/>
</dbReference>
<dbReference type="SUPFAM" id="SSF54427">
    <property type="entry name" value="NTF2-like"/>
    <property type="match status" value="1"/>
</dbReference>
<dbReference type="Pfam" id="PF12680">
    <property type="entry name" value="SnoaL_2"/>
    <property type="match status" value="1"/>
</dbReference>
<dbReference type="Gene3D" id="3.10.450.50">
    <property type="match status" value="1"/>
</dbReference>
<dbReference type="InterPro" id="IPR032710">
    <property type="entry name" value="NTF2-like_dom_sf"/>
</dbReference>
<protein>
    <recommendedName>
        <fullName evidence="1">SnoaL-like domain-containing protein</fullName>
    </recommendedName>
</protein>
<evidence type="ECO:0000259" key="1">
    <source>
        <dbReference type="Pfam" id="PF12680"/>
    </source>
</evidence>
<dbReference type="OrthoDB" id="4227916at2"/>
<evidence type="ECO:0000313" key="2">
    <source>
        <dbReference type="EMBL" id="AKS30861.1"/>
    </source>
</evidence>
<organism evidence="2 3">
    <name type="scientific">Mycolicibacterium goodii</name>
    <name type="common">Mycobacterium goodii</name>
    <dbReference type="NCBI Taxonomy" id="134601"/>
    <lineage>
        <taxon>Bacteria</taxon>
        <taxon>Bacillati</taxon>
        <taxon>Actinomycetota</taxon>
        <taxon>Actinomycetes</taxon>
        <taxon>Mycobacteriales</taxon>
        <taxon>Mycobacteriaceae</taxon>
        <taxon>Mycolicibacterium</taxon>
    </lineage>
</organism>
<dbReference type="KEGG" id="mgo:AFA91_02100"/>
<proteinExistence type="predicted"/>
<reference evidence="2 3" key="1">
    <citation type="submission" date="2015-07" db="EMBL/GenBank/DDBJ databases">
        <title>Complete genome sequence of Mycobacterium goodii X7B, a facultative thermophilic biodesulfurizing bacterium.</title>
        <authorList>
            <person name="Yu B."/>
            <person name="Li F."/>
            <person name="Xu P."/>
        </authorList>
    </citation>
    <scope>NUCLEOTIDE SEQUENCE [LARGE SCALE GENOMIC DNA]</scope>
    <source>
        <strain evidence="2 3">X7B</strain>
    </source>
</reference>